<reference evidence="2 3" key="1">
    <citation type="submission" date="2014-04" db="EMBL/GenBank/DDBJ databases">
        <authorList>
            <consortium name="DOE Joint Genome Institute"/>
            <person name="Kuo A."/>
            <person name="Kohler A."/>
            <person name="Nagy L.G."/>
            <person name="Floudas D."/>
            <person name="Copeland A."/>
            <person name="Barry K.W."/>
            <person name="Cichocki N."/>
            <person name="Veneault-Fourrey C."/>
            <person name="LaButti K."/>
            <person name="Lindquist E.A."/>
            <person name="Lipzen A."/>
            <person name="Lundell T."/>
            <person name="Morin E."/>
            <person name="Murat C."/>
            <person name="Sun H."/>
            <person name="Tunlid A."/>
            <person name="Henrissat B."/>
            <person name="Grigoriev I.V."/>
            <person name="Hibbett D.S."/>
            <person name="Martin F."/>
            <person name="Nordberg H.P."/>
            <person name="Cantor M.N."/>
            <person name="Hua S.X."/>
        </authorList>
    </citation>
    <scope>NUCLEOTIDE SEQUENCE [LARGE SCALE GENOMIC DNA]</scope>
    <source>
        <strain evidence="2 3">Foug A</strain>
    </source>
</reference>
<dbReference type="AlphaFoldDB" id="A0A0C3CWD4"/>
<accession>A0A0C3CWD4</accession>
<name>A0A0C3CWD4_9AGAM</name>
<protein>
    <submittedName>
        <fullName evidence="2">Uncharacterized protein</fullName>
    </submittedName>
</protein>
<feature type="compositionally biased region" description="Polar residues" evidence="1">
    <location>
        <begin position="8"/>
        <end position="30"/>
    </location>
</feature>
<dbReference type="STRING" id="1036808.A0A0C3CWD4"/>
<dbReference type="HOGENOM" id="CLU_1316092_0_0_1"/>
<evidence type="ECO:0000313" key="3">
    <source>
        <dbReference type="Proteomes" id="UP000053989"/>
    </source>
</evidence>
<feature type="compositionally biased region" description="Low complexity" evidence="1">
    <location>
        <begin position="97"/>
        <end position="108"/>
    </location>
</feature>
<feature type="compositionally biased region" description="Low complexity" evidence="1">
    <location>
        <begin position="146"/>
        <end position="188"/>
    </location>
</feature>
<proteinExistence type="predicted"/>
<feature type="compositionally biased region" description="Polar residues" evidence="1">
    <location>
        <begin position="73"/>
        <end position="88"/>
    </location>
</feature>
<gene>
    <name evidence="2" type="ORF">SCLCIDRAFT_482853</name>
</gene>
<dbReference type="EMBL" id="KN822196">
    <property type="protein sequence ID" value="KIM52885.1"/>
    <property type="molecule type" value="Genomic_DNA"/>
</dbReference>
<organism evidence="2 3">
    <name type="scientific">Scleroderma citrinum Foug A</name>
    <dbReference type="NCBI Taxonomy" id="1036808"/>
    <lineage>
        <taxon>Eukaryota</taxon>
        <taxon>Fungi</taxon>
        <taxon>Dikarya</taxon>
        <taxon>Basidiomycota</taxon>
        <taxon>Agaricomycotina</taxon>
        <taxon>Agaricomycetes</taxon>
        <taxon>Agaricomycetidae</taxon>
        <taxon>Boletales</taxon>
        <taxon>Sclerodermatineae</taxon>
        <taxon>Sclerodermataceae</taxon>
        <taxon>Scleroderma</taxon>
    </lineage>
</organism>
<feature type="compositionally biased region" description="Polar residues" evidence="1">
    <location>
        <begin position="123"/>
        <end position="138"/>
    </location>
</feature>
<feature type="compositionally biased region" description="Low complexity" evidence="1">
    <location>
        <begin position="31"/>
        <end position="44"/>
    </location>
</feature>
<dbReference type="OrthoDB" id="2692735at2759"/>
<dbReference type="InParanoid" id="A0A0C3CWD4"/>
<evidence type="ECO:0000313" key="2">
    <source>
        <dbReference type="EMBL" id="KIM52885.1"/>
    </source>
</evidence>
<keyword evidence="3" id="KW-1185">Reference proteome</keyword>
<dbReference type="Proteomes" id="UP000053989">
    <property type="component" value="Unassembled WGS sequence"/>
</dbReference>
<sequence>MSRGSIASARTPTQLPSQSAWAKGPPQNSNSTAPSPRSQSPAPSHVQSIGASHFRRTSALGQGVSIKEGVSVPRSNVGSARQGSSLNFGSIDDASAPVSSSPTTTPVVRNESVKSFGSLPATAPTSSLINGKSGSSAVPSRHSSRPMSTVMSASSASPSLASTYATPPTTSSTFATSSSMSSSAMPSTCIPSTTTAKSFNVAKLFQAVF</sequence>
<reference evidence="3" key="2">
    <citation type="submission" date="2015-01" db="EMBL/GenBank/DDBJ databases">
        <title>Evolutionary Origins and Diversification of the Mycorrhizal Mutualists.</title>
        <authorList>
            <consortium name="DOE Joint Genome Institute"/>
            <consortium name="Mycorrhizal Genomics Consortium"/>
            <person name="Kohler A."/>
            <person name="Kuo A."/>
            <person name="Nagy L.G."/>
            <person name="Floudas D."/>
            <person name="Copeland A."/>
            <person name="Barry K.W."/>
            <person name="Cichocki N."/>
            <person name="Veneault-Fourrey C."/>
            <person name="LaButti K."/>
            <person name="Lindquist E.A."/>
            <person name="Lipzen A."/>
            <person name="Lundell T."/>
            <person name="Morin E."/>
            <person name="Murat C."/>
            <person name="Riley R."/>
            <person name="Ohm R."/>
            <person name="Sun H."/>
            <person name="Tunlid A."/>
            <person name="Henrissat B."/>
            <person name="Grigoriev I.V."/>
            <person name="Hibbett D.S."/>
            <person name="Martin F."/>
        </authorList>
    </citation>
    <scope>NUCLEOTIDE SEQUENCE [LARGE SCALE GENOMIC DNA]</scope>
    <source>
        <strain evidence="3">Foug A</strain>
    </source>
</reference>
<feature type="region of interest" description="Disordered" evidence="1">
    <location>
        <begin position="1"/>
        <end position="193"/>
    </location>
</feature>
<evidence type="ECO:0000256" key="1">
    <source>
        <dbReference type="SAM" id="MobiDB-lite"/>
    </source>
</evidence>